<accession>A0ABW4E654</accession>
<dbReference type="PANTHER" id="PTHR32125:SF4">
    <property type="entry name" value="2-C-METHYL-D-ERYTHRITOL 4-PHOSPHATE CYTIDYLYLTRANSFERASE, CHLOROPLASTIC"/>
    <property type="match status" value="1"/>
</dbReference>
<proteinExistence type="predicted"/>
<dbReference type="PANTHER" id="PTHR32125">
    <property type="entry name" value="2-C-METHYL-D-ERYTHRITOL 4-PHOSPHATE CYTIDYLYLTRANSFERASE, CHLOROPLASTIC"/>
    <property type="match status" value="1"/>
</dbReference>
<dbReference type="EMBL" id="JBHTON010000004">
    <property type="protein sequence ID" value="MFD1484000.1"/>
    <property type="molecule type" value="Genomic_DNA"/>
</dbReference>
<evidence type="ECO:0000256" key="1">
    <source>
        <dbReference type="ARBA" id="ARBA00022679"/>
    </source>
</evidence>
<dbReference type="InterPro" id="IPR034683">
    <property type="entry name" value="IspD/TarI"/>
</dbReference>
<protein>
    <submittedName>
        <fullName evidence="4">2-C-methyl-D-erythritol 4-phosphate cytidylyltransferase</fullName>
    </submittedName>
</protein>
<gene>
    <name evidence="4" type="ORF">ACFQ5J_01885</name>
</gene>
<keyword evidence="5" id="KW-1185">Reference proteome</keyword>
<dbReference type="InterPro" id="IPR050088">
    <property type="entry name" value="IspD/TarI_cytidylyltransf_bact"/>
</dbReference>
<name>A0ABW4E654_9LACO</name>
<comment type="caution">
    <text evidence="4">The sequence shown here is derived from an EMBL/GenBank/DDBJ whole genome shotgun (WGS) entry which is preliminary data.</text>
</comment>
<reference evidence="5" key="1">
    <citation type="journal article" date="2019" name="Int. J. Syst. Evol. Microbiol.">
        <title>The Global Catalogue of Microorganisms (GCM) 10K type strain sequencing project: providing services to taxonomists for standard genome sequencing and annotation.</title>
        <authorList>
            <consortium name="The Broad Institute Genomics Platform"/>
            <consortium name="The Broad Institute Genome Sequencing Center for Infectious Disease"/>
            <person name="Wu L."/>
            <person name="Ma J."/>
        </authorList>
    </citation>
    <scope>NUCLEOTIDE SEQUENCE [LARGE SCALE GENOMIC DNA]</scope>
    <source>
        <strain evidence="5">CCM 8903</strain>
    </source>
</reference>
<keyword evidence="3" id="KW-0414">Isoprene biosynthesis</keyword>
<keyword evidence="2 4" id="KW-0548">Nucleotidyltransferase</keyword>
<sequence>MDYAVIFAGGVGRRMNNGALPKQFLEVHGKPIIIYTLEKFEHDDNIDGIVVICVAGWEDYLQEKLDRFGIKKVKKIMTGGAEAIDSQFIGVQYVYANLPHDAQTAVLLHDGVRPLIDTATIDANIQTVHEKGTAITVVPAIETIGVGVTAGKLDRFVDRSQCVLARAPQSYRLESLYQTFKRSQDEGRHDFIDSASMMQHYGVELYTVTGSTDNIKVTTPTDFYIFRAILDARENSQIFGGQA</sequence>
<dbReference type="CDD" id="cd02516">
    <property type="entry name" value="CDP-ME_synthetase"/>
    <property type="match status" value="1"/>
</dbReference>
<dbReference type="Proteomes" id="UP001597252">
    <property type="component" value="Unassembled WGS sequence"/>
</dbReference>
<dbReference type="GO" id="GO:0016779">
    <property type="term" value="F:nucleotidyltransferase activity"/>
    <property type="evidence" value="ECO:0007669"/>
    <property type="project" value="UniProtKB-KW"/>
</dbReference>
<evidence type="ECO:0000313" key="5">
    <source>
        <dbReference type="Proteomes" id="UP001597252"/>
    </source>
</evidence>
<organism evidence="4 5">
    <name type="scientific">Lacticaseibacillus baoqingensis</name>
    <dbReference type="NCBI Taxonomy" id="2486013"/>
    <lineage>
        <taxon>Bacteria</taxon>
        <taxon>Bacillati</taxon>
        <taxon>Bacillota</taxon>
        <taxon>Bacilli</taxon>
        <taxon>Lactobacillales</taxon>
        <taxon>Lactobacillaceae</taxon>
        <taxon>Lacticaseibacillus</taxon>
    </lineage>
</organism>
<dbReference type="InterPro" id="IPR029044">
    <property type="entry name" value="Nucleotide-diphossugar_trans"/>
</dbReference>
<dbReference type="Pfam" id="PF01128">
    <property type="entry name" value="IspD"/>
    <property type="match status" value="1"/>
</dbReference>
<evidence type="ECO:0000313" key="4">
    <source>
        <dbReference type="EMBL" id="MFD1484000.1"/>
    </source>
</evidence>
<dbReference type="Gene3D" id="3.90.550.10">
    <property type="entry name" value="Spore Coat Polysaccharide Biosynthesis Protein SpsA, Chain A"/>
    <property type="match status" value="1"/>
</dbReference>
<evidence type="ECO:0000256" key="3">
    <source>
        <dbReference type="ARBA" id="ARBA00023229"/>
    </source>
</evidence>
<dbReference type="SUPFAM" id="SSF53448">
    <property type="entry name" value="Nucleotide-diphospho-sugar transferases"/>
    <property type="match status" value="1"/>
</dbReference>
<keyword evidence="1" id="KW-0808">Transferase</keyword>
<dbReference type="RefSeq" id="WP_125749604.1">
    <property type="nucleotide sequence ID" value="NZ_JBHTON010000004.1"/>
</dbReference>
<evidence type="ECO:0000256" key="2">
    <source>
        <dbReference type="ARBA" id="ARBA00022695"/>
    </source>
</evidence>